<evidence type="ECO:0000313" key="1">
    <source>
        <dbReference type="EMBL" id="EQC25079.1"/>
    </source>
</evidence>
<dbReference type="VEuPathDB" id="FungiDB:SDRG_17037"/>
<dbReference type="RefSeq" id="XP_008621492.1">
    <property type="nucleotide sequence ID" value="XM_008623270.1"/>
</dbReference>
<reference evidence="1 2" key="1">
    <citation type="submission" date="2012-04" db="EMBL/GenBank/DDBJ databases">
        <title>The Genome Sequence of Saprolegnia declina VS20.</title>
        <authorList>
            <consortium name="The Broad Institute Genome Sequencing Platform"/>
            <person name="Russ C."/>
            <person name="Nusbaum C."/>
            <person name="Tyler B."/>
            <person name="van West P."/>
            <person name="Dieguez-Uribeondo J."/>
            <person name="de Bruijn I."/>
            <person name="Tripathy S."/>
            <person name="Jiang R."/>
            <person name="Young S.K."/>
            <person name="Zeng Q."/>
            <person name="Gargeya S."/>
            <person name="Fitzgerald M."/>
            <person name="Haas B."/>
            <person name="Abouelleil A."/>
            <person name="Alvarado L."/>
            <person name="Arachchi H.M."/>
            <person name="Berlin A."/>
            <person name="Chapman S.B."/>
            <person name="Goldberg J."/>
            <person name="Griggs A."/>
            <person name="Gujja S."/>
            <person name="Hansen M."/>
            <person name="Howarth C."/>
            <person name="Imamovic A."/>
            <person name="Larimer J."/>
            <person name="McCowen C."/>
            <person name="Montmayeur A."/>
            <person name="Murphy C."/>
            <person name="Neiman D."/>
            <person name="Pearson M."/>
            <person name="Priest M."/>
            <person name="Roberts A."/>
            <person name="Saif S."/>
            <person name="Shea T."/>
            <person name="Sisk P."/>
            <person name="Sykes S."/>
            <person name="Wortman J."/>
            <person name="Nusbaum C."/>
            <person name="Birren B."/>
        </authorList>
    </citation>
    <scope>NUCLEOTIDE SEQUENCE [LARGE SCALE GENOMIC DNA]</scope>
    <source>
        <strain evidence="1 2">VS20</strain>
    </source>
</reference>
<name>T0PI86_SAPDV</name>
<keyword evidence="2" id="KW-1185">Reference proteome</keyword>
<protein>
    <submittedName>
        <fullName evidence="1">Uncharacterized protein</fullName>
    </submittedName>
</protein>
<sequence length="77" mass="8433">MPIDTILPTPAHTSNVNNTPAMFNYGDQDALLPDIDSYMNDFTFDVDTDVVDVNALAMFLVGLEYLKSIFLSSANTA</sequence>
<gene>
    <name evidence="1" type="ORF">SDRG_17037</name>
</gene>
<organism evidence="1 2">
    <name type="scientific">Saprolegnia diclina (strain VS20)</name>
    <dbReference type="NCBI Taxonomy" id="1156394"/>
    <lineage>
        <taxon>Eukaryota</taxon>
        <taxon>Sar</taxon>
        <taxon>Stramenopiles</taxon>
        <taxon>Oomycota</taxon>
        <taxon>Saprolegniomycetes</taxon>
        <taxon>Saprolegniales</taxon>
        <taxon>Saprolegniaceae</taxon>
        <taxon>Saprolegnia</taxon>
    </lineage>
</organism>
<accession>T0PI86</accession>
<dbReference type="AlphaFoldDB" id="T0PI86"/>
<dbReference type="InParanoid" id="T0PI86"/>
<evidence type="ECO:0000313" key="2">
    <source>
        <dbReference type="Proteomes" id="UP000030762"/>
    </source>
</evidence>
<dbReference type="EMBL" id="JH767314">
    <property type="protein sequence ID" value="EQC25079.1"/>
    <property type="molecule type" value="Genomic_DNA"/>
</dbReference>
<dbReference type="GeneID" id="19957764"/>
<proteinExistence type="predicted"/>
<dbReference type="Proteomes" id="UP000030762">
    <property type="component" value="Unassembled WGS sequence"/>
</dbReference>
<dbReference type="OrthoDB" id="86446at2759"/>